<dbReference type="EMBL" id="CAJNOQ010013299">
    <property type="protein sequence ID" value="CAF1318797.1"/>
    <property type="molecule type" value="Genomic_DNA"/>
</dbReference>
<proteinExistence type="predicted"/>
<dbReference type="EMBL" id="CAJOBC010046487">
    <property type="protein sequence ID" value="CAF4162476.1"/>
    <property type="molecule type" value="Genomic_DNA"/>
</dbReference>
<dbReference type="InterPro" id="IPR001810">
    <property type="entry name" value="F-box_dom"/>
</dbReference>
<organism evidence="2 4">
    <name type="scientific">Didymodactylos carnosus</name>
    <dbReference type="NCBI Taxonomy" id="1234261"/>
    <lineage>
        <taxon>Eukaryota</taxon>
        <taxon>Metazoa</taxon>
        <taxon>Spiralia</taxon>
        <taxon>Gnathifera</taxon>
        <taxon>Rotifera</taxon>
        <taxon>Eurotatoria</taxon>
        <taxon>Bdelloidea</taxon>
        <taxon>Philodinida</taxon>
        <taxon>Philodinidae</taxon>
        <taxon>Didymodactylos</taxon>
    </lineage>
</organism>
<dbReference type="AlphaFoldDB" id="A0A815ER75"/>
<gene>
    <name evidence="2" type="ORF">GPM918_LOCUS29369</name>
    <name evidence="3" type="ORF">SRO942_LOCUS29938</name>
</gene>
<reference evidence="2" key="1">
    <citation type="submission" date="2021-02" db="EMBL/GenBank/DDBJ databases">
        <authorList>
            <person name="Nowell W R."/>
        </authorList>
    </citation>
    <scope>NUCLEOTIDE SEQUENCE</scope>
</reference>
<dbReference type="SUPFAM" id="SSF50370">
    <property type="entry name" value="Ricin B-like lectins"/>
    <property type="match status" value="1"/>
</dbReference>
<evidence type="ECO:0000313" key="4">
    <source>
        <dbReference type="Proteomes" id="UP000663829"/>
    </source>
</evidence>
<feature type="domain" description="F-box" evidence="1">
    <location>
        <begin position="2"/>
        <end position="50"/>
    </location>
</feature>
<evidence type="ECO:0000313" key="2">
    <source>
        <dbReference type="EMBL" id="CAF1318797.1"/>
    </source>
</evidence>
<comment type="caution">
    <text evidence="2">The sequence shown here is derived from an EMBL/GenBank/DDBJ whole genome shotgun (WGS) entry which is preliminary data.</text>
</comment>
<dbReference type="Proteomes" id="UP000681722">
    <property type="component" value="Unassembled WGS sequence"/>
</dbReference>
<evidence type="ECO:0000313" key="3">
    <source>
        <dbReference type="EMBL" id="CAF4162476.1"/>
    </source>
</evidence>
<dbReference type="PROSITE" id="PS50181">
    <property type="entry name" value="FBOX"/>
    <property type="match status" value="1"/>
</dbReference>
<accession>A0A815ER75</accession>
<dbReference type="OrthoDB" id="10015171at2759"/>
<dbReference type="Gene3D" id="2.80.10.50">
    <property type="match status" value="1"/>
</dbReference>
<dbReference type="Proteomes" id="UP000663829">
    <property type="component" value="Unassembled WGS sequence"/>
</dbReference>
<sequence length="347" mass="41389">MPTTLEQFPNELFHCVFDKLKLSDVLYTFYELNERFRLLTESLAQRTNKFNLTDVPPRLLVIYLSSVGHHIHQLKLSSDYFYLNLLPNLYSLTIVCHDVDVRSYLVTLSHRNLSTLTVTFNQQTIPNTLLIKCQSSIYLFSFKHLTLQLRTHEQCQEIQIYDKSEHIEPGLYYVQCVFSQKYLTYVKDHKPTQIFQQPLVIGKRKIDILFVLLLFYYYVISRSDRVLTIEKTSRFSPQYYMPGIILDEFMNTKQLFNFEKVTDDGEYMIVFKFNTNYVLDIYNNDMRLDAARDNQRLQPHLRHGGRNQRFKFIPIPIPEKRFIDEHKLKHIKSQLSNLFSRNKTPLK</sequence>
<name>A0A815ER75_9BILA</name>
<dbReference type="InterPro" id="IPR035992">
    <property type="entry name" value="Ricin_B-like_lectins"/>
</dbReference>
<protein>
    <recommendedName>
        <fullName evidence="1">F-box domain-containing protein</fullName>
    </recommendedName>
</protein>
<keyword evidence="4" id="KW-1185">Reference proteome</keyword>
<evidence type="ECO:0000259" key="1">
    <source>
        <dbReference type="PROSITE" id="PS50181"/>
    </source>
</evidence>